<evidence type="ECO:0000256" key="5">
    <source>
        <dbReference type="ARBA" id="ARBA00026071"/>
    </source>
</evidence>
<dbReference type="EMBL" id="JBEHCU010004967">
    <property type="protein sequence ID" value="KAL1401352.1"/>
    <property type="molecule type" value="Genomic_DNA"/>
</dbReference>
<keyword evidence="7" id="KW-1185">Reference proteome</keyword>
<dbReference type="GO" id="GO:0006508">
    <property type="term" value="P:proteolysis"/>
    <property type="evidence" value="ECO:0007669"/>
    <property type="project" value="UniProtKB-KW"/>
</dbReference>
<dbReference type="PANTHER" id="PTHR32194">
    <property type="entry name" value="METALLOPROTEASE TLDD"/>
    <property type="match status" value="1"/>
</dbReference>
<dbReference type="InterPro" id="IPR029055">
    <property type="entry name" value="Ntn_hydrolases_N"/>
</dbReference>
<keyword evidence="2" id="KW-0888">Threonine protease</keyword>
<protein>
    <submittedName>
        <fullName evidence="6">Uncharacterized protein</fullName>
    </submittedName>
</protein>
<keyword evidence="1" id="KW-0645">Protease</keyword>
<proteinExistence type="predicted"/>
<evidence type="ECO:0000256" key="4">
    <source>
        <dbReference type="ARBA" id="ARBA00023242"/>
    </source>
</evidence>
<dbReference type="InterPro" id="IPR001353">
    <property type="entry name" value="Proteasome_sua/b"/>
</dbReference>
<dbReference type="PANTHER" id="PTHR32194:SF4">
    <property type="entry name" value="PROTEASOME SUBUNIT BETA TYPE-7"/>
    <property type="match status" value="1"/>
</dbReference>
<sequence length="93" mass="10565">MPRPTNKRLQLVRATNQVKLGYISAALILAGVDSTRSYIYCINPHGSTLKRPYVMMGSGNLTDISVFESRWKPDMEEEEGKKLVWNCLTSYPK</sequence>
<evidence type="ECO:0000313" key="6">
    <source>
        <dbReference type="EMBL" id="KAL1401352.1"/>
    </source>
</evidence>
<dbReference type="Gene3D" id="3.60.20.10">
    <property type="entry name" value="Glutamine Phosphoribosylpyrophosphate, subunit 1, domain 1"/>
    <property type="match status" value="1"/>
</dbReference>
<dbReference type="InterPro" id="IPR023333">
    <property type="entry name" value="Proteasome_suB-type"/>
</dbReference>
<reference evidence="6 7" key="1">
    <citation type="submission" date="2024-05" db="EMBL/GenBank/DDBJ databases">
        <title>Culex pipiens pipiens assembly and annotation.</title>
        <authorList>
            <person name="Alout H."/>
            <person name="Durand T."/>
        </authorList>
    </citation>
    <scope>NUCLEOTIDE SEQUENCE [LARGE SCALE GENOMIC DNA]</scope>
    <source>
        <strain evidence="6">HA-2024</strain>
        <tissue evidence="6">Whole body</tissue>
    </source>
</reference>
<comment type="caution">
    <text evidence="6">The sequence shown here is derived from an EMBL/GenBank/DDBJ whole genome shotgun (WGS) entry which is preliminary data.</text>
</comment>
<evidence type="ECO:0000256" key="3">
    <source>
        <dbReference type="ARBA" id="ARBA00022801"/>
    </source>
</evidence>
<dbReference type="Pfam" id="PF00227">
    <property type="entry name" value="Proteasome"/>
    <property type="match status" value="1"/>
</dbReference>
<dbReference type="AlphaFoldDB" id="A0ABD1DNK6"/>
<evidence type="ECO:0000256" key="1">
    <source>
        <dbReference type="ARBA" id="ARBA00022670"/>
    </source>
</evidence>
<comment type="subunit">
    <text evidence="5">The 26S proteasome consists of a 20S proteasome core and two 19S regulatory subunits. The 20S proteasome core is composed of 28 subunits that are arranged in four stacked rings, resulting in a barrel-shaped structure. The two end rings are each formed by seven alpha subunits, and the two central rings are each formed by seven beta subunits. The catalytic chamber with the active sites is on the inside of the barrel.</text>
</comment>
<dbReference type="Proteomes" id="UP001562425">
    <property type="component" value="Unassembled WGS sequence"/>
</dbReference>
<dbReference type="SUPFAM" id="SSF56235">
    <property type="entry name" value="N-terminal nucleophile aminohydrolases (Ntn hydrolases)"/>
    <property type="match status" value="1"/>
</dbReference>
<accession>A0ABD1DNK6</accession>
<evidence type="ECO:0000256" key="2">
    <source>
        <dbReference type="ARBA" id="ARBA00022698"/>
    </source>
</evidence>
<name>A0ABD1DNK6_CULPP</name>
<dbReference type="GO" id="GO:0004298">
    <property type="term" value="F:threonine-type endopeptidase activity"/>
    <property type="evidence" value="ECO:0007669"/>
    <property type="project" value="UniProtKB-KW"/>
</dbReference>
<organism evidence="6 7">
    <name type="scientific">Culex pipiens pipiens</name>
    <name type="common">Northern house mosquito</name>
    <dbReference type="NCBI Taxonomy" id="38569"/>
    <lineage>
        <taxon>Eukaryota</taxon>
        <taxon>Metazoa</taxon>
        <taxon>Ecdysozoa</taxon>
        <taxon>Arthropoda</taxon>
        <taxon>Hexapoda</taxon>
        <taxon>Insecta</taxon>
        <taxon>Pterygota</taxon>
        <taxon>Neoptera</taxon>
        <taxon>Endopterygota</taxon>
        <taxon>Diptera</taxon>
        <taxon>Nematocera</taxon>
        <taxon>Culicoidea</taxon>
        <taxon>Culicidae</taxon>
        <taxon>Culicinae</taxon>
        <taxon>Culicini</taxon>
        <taxon>Culex</taxon>
        <taxon>Culex</taxon>
    </lineage>
</organism>
<gene>
    <name evidence="6" type="ORF">pipiens_006671</name>
</gene>
<evidence type="ECO:0000313" key="7">
    <source>
        <dbReference type="Proteomes" id="UP001562425"/>
    </source>
</evidence>
<keyword evidence="4" id="KW-0539">Nucleus</keyword>
<keyword evidence="3" id="KW-0378">Hydrolase</keyword>